<keyword evidence="3" id="KW-1185">Reference proteome</keyword>
<feature type="compositionally biased region" description="Basic and acidic residues" evidence="1">
    <location>
        <begin position="37"/>
        <end position="50"/>
    </location>
</feature>
<reference evidence="3" key="1">
    <citation type="journal article" date="2019" name="Int. J. Syst. Evol. Microbiol.">
        <title>The Global Catalogue of Microorganisms (GCM) 10K type strain sequencing project: providing services to taxonomists for standard genome sequencing and annotation.</title>
        <authorList>
            <consortium name="The Broad Institute Genomics Platform"/>
            <consortium name="The Broad Institute Genome Sequencing Center for Infectious Disease"/>
            <person name="Wu L."/>
            <person name="Ma J."/>
        </authorList>
    </citation>
    <scope>NUCLEOTIDE SEQUENCE [LARGE SCALE GENOMIC DNA]</scope>
    <source>
        <strain evidence="3">CCUG 46385</strain>
    </source>
</reference>
<protein>
    <submittedName>
        <fullName evidence="2">Pilus assembly protein PilM</fullName>
    </submittedName>
</protein>
<sequence>MSIFKKKKAVSSSKGVSLNKEKTAEEALEAVNDVAEGENKDKDSDKDKKEKKQKKSKRAKEPKAQKTSLKKKEKKSWKDSLFKGKKASKASSEALVSLDFGSREIKGVYGRVQGDKIKVNKCFSTSVKEDWYQNGLIADVKQAQIVLREMFDANKLPSKNIVCTIDSTNIVKREIVIPKVSKEDIDSLLYYEMGQYLPIDPGEYVIQYLEIEDFVENEIEKLRLLVTVVPKSVVEGMLNFLKGMKLIPYALDVHSNSLKKLIEFNGGHINDEYVADKTIVLLDIGNKHTDIIVFKEGRFQFNNILEFGYADFKHIIFNGLALTGEELHKKTSQLVKEMLNQSYTDEGIEAEHGGDIYENITQYLIRSLYSKTEMFIGEIDRSLKYYTTQNAENHIDKIYLYGGSSLECDLSPLMQEKLEVPVAHMKFMSAVDWTNVQDKEISQYWNALGALIRL</sequence>
<proteinExistence type="predicted"/>
<comment type="caution">
    <text evidence="2">The sequence shown here is derived from an EMBL/GenBank/DDBJ whole genome shotgun (WGS) entry which is preliminary data.</text>
</comment>
<dbReference type="InterPro" id="IPR043129">
    <property type="entry name" value="ATPase_NBD"/>
</dbReference>
<dbReference type="Proteomes" id="UP001595916">
    <property type="component" value="Unassembled WGS sequence"/>
</dbReference>
<dbReference type="Pfam" id="PF11104">
    <property type="entry name" value="PilM_2"/>
    <property type="match status" value="1"/>
</dbReference>
<feature type="region of interest" description="Disordered" evidence="1">
    <location>
        <begin position="1"/>
        <end position="77"/>
    </location>
</feature>
<dbReference type="InterPro" id="IPR050696">
    <property type="entry name" value="FtsA/MreB"/>
</dbReference>
<accession>A0ABV9QLS7</accession>
<dbReference type="SUPFAM" id="SSF53067">
    <property type="entry name" value="Actin-like ATPase domain"/>
    <property type="match status" value="2"/>
</dbReference>
<evidence type="ECO:0000313" key="3">
    <source>
        <dbReference type="Proteomes" id="UP001595916"/>
    </source>
</evidence>
<dbReference type="CDD" id="cd24049">
    <property type="entry name" value="ASKHA_NBD_PilM"/>
    <property type="match status" value="1"/>
</dbReference>
<dbReference type="RefSeq" id="WP_379788695.1">
    <property type="nucleotide sequence ID" value="NZ_JBHSHL010000034.1"/>
</dbReference>
<name>A0ABV9QLS7_9FIRM</name>
<dbReference type="InterPro" id="IPR005883">
    <property type="entry name" value="PilM"/>
</dbReference>
<organism evidence="2 3">
    <name type="scientific">Filifactor villosus</name>
    <dbReference type="NCBI Taxonomy" id="29374"/>
    <lineage>
        <taxon>Bacteria</taxon>
        <taxon>Bacillati</taxon>
        <taxon>Bacillota</taxon>
        <taxon>Clostridia</taxon>
        <taxon>Peptostreptococcales</taxon>
        <taxon>Filifactoraceae</taxon>
        <taxon>Filifactor</taxon>
    </lineage>
</organism>
<dbReference type="Gene3D" id="3.30.1490.300">
    <property type="match status" value="1"/>
</dbReference>
<evidence type="ECO:0000256" key="1">
    <source>
        <dbReference type="SAM" id="MobiDB-lite"/>
    </source>
</evidence>
<dbReference type="PANTHER" id="PTHR32432">
    <property type="entry name" value="CELL DIVISION PROTEIN FTSA-RELATED"/>
    <property type="match status" value="1"/>
</dbReference>
<dbReference type="EMBL" id="JBHSHL010000034">
    <property type="protein sequence ID" value="MFC4805153.1"/>
    <property type="molecule type" value="Genomic_DNA"/>
</dbReference>
<dbReference type="Gene3D" id="3.30.420.40">
    <property type="match status" value="2"/>
</dbReference>
<evidence type="ECO:0000313" key="2">
    <source>
        <dbReference type="EMBL" id="MFC4805153.1"/>
    </source>
</evidence>
<dbReference type="PANTHER" id="PTHR32432:SF3">
    <property type="entry name" value="ETHANOLAMINE UTILIZATION PROTEIN EUTJ"/>
    <property type="match status" value="1"/>
</dbReference>
<gene>
    <name evidence="2" type="primary">pilM</name>
    <name evidence="2" type="ORF">ACFO4R_08655</name>
</gene>